<sequence>MCVQQSVKLGDSSRMMAMGKGNVKLHVNILPQMSANRMFVVLAYVISPTSTCLQATSEDNTQLWHCRYGRLNFKGLRTLLYRRWSEVCRYSRVHQKYVMTVWLGSNTEKQCRRKACGGHLRSFNWSMQIFVDLSHRHQTVAKEVLSHRIGVPSICSSPKSSSTNLSHLACEVASAALTYSASAVDKATVFCLMEAQENMPEPSVKAYPKVLLISSSLPAQSLSQYPIRVAVFPFANSIPKSNVPCMYLSTLLAVPMCFFEGLCINLASKLDANMTSGLVAASESLFCGIFSVPIQSELKEEVYILEILARENEERMEKALKIENDFSSKKSVEGLYFNTVVKDVTPEEAWSGIKPRVDHFRVFGCVAHVHVPEHRRKKLDNKSFKCVLLGVSEESKAYRLYDPILKKIVISRDIVCVEDEKWNWGRSAEEVKRDVLEWEGDNEDANANEEGEGLEDEQGEGLEDEQTEETDNSSPNELSEKAPLSPNQGRSRRQPVWLRDYVTGEGLSDEEERHSLIQSHLRKHTRFEMREAMDMEMKAIQKNETWELTTLLAGAKRIGVKWVFKTKLNEKGDVDKHKADLWQTGTLEGKGLIIMKYSHRWPGNDEDMFKNFKESMKKEFDMSDLGRMKYFLGVDVVQNSDGIFICQHKYAKEVLERFGMERNNPMNNPIFPGCKLSKSGSGAVNVDATEYKKLVGSLLYLTATRPDLMYAVGLISRYMEKPTEMHLQAAKRILRYLKGTMELGIGYRKGGKGSLIAFADSDYAGDVDDRKSTSGYVFMLGTGAVSWSSKKQPVVTLSTTEAEFIAAASCACQGVWLRRILEKLGHVQVLHGRSKHIDVRFHFLRELTRDGIVELVHCSTQEQKRH</sequence>
<evidence type="ECO:0000259" key="3">
    <source>
        <dbReference type="Pfam" id="PF25597"/>
    </source>
</evidence>
<feature type="compositionally biased region" description="Acidic residues" evidence="1">
    <location>
        <begin position="437"/>
        <end position="471"/>
    </location>
</feature>
<dbReference type="Pfam" id="PF07727">
    <property type="entry name" value="RVT_2"/>
    <property type="match status" value="1"/>
</dbReference>
<accession>A0A4Y1RXM4</accession>
<organism evidence="4">
    <name type="scientific">Prunus dulcis</name>
    <name type="common">Almond</name>
    <name type="synonym">Amygdalus dulcis</name>
    <dbReference type="NCBI Taxonomy" id="3755"/>
    <lineage>
        <taxon>Eukaryota</taxon>
        <taxon>Viridiplantae</taxon>
        <taxon>Streptophyta</taxon>
        <taxon>Embryophyta</taxon>
        <taxon>Tracheophyta</taxon>
        <taxon>Spermatophyta</taxon>
        <taxon>Magnoliopsida</taxon>
        <taxon>eudicotyledons</taxon>
        <taxon>Gunneridae</taxon>
        <taxon>Pentapetalae</taxon>
        <taxon>rosids</taxon>
        <taxon>fabids</taxon>
        <taxon>Rosales</taxon>
        <taxon>Rosaceae</taxon>
        <taxon>Amygdaloideae</taxon>
        <taxon>Amygdaleae</taxon>
        <taxon>Prunus</taxon>
    </lineage>
</organism>
<feature type="domain" description="Retroviral polymerase SH3-like" evidence="3">
    <location>
        <begin position="365"/>
        <end position="427"/>
    </location>
</feature>
<dbReference type="AlphaFoldDB" id="A0A4Y1RXM4"/>
<gene>
    <name evidence="4" type="ORF">Prudu_021570</name>
</gene>
<proteinExistence type="predicted"/>
<evidence type="ECO:0000313" key="4">
    <source>
        <dbReference type="EMBL" id="BBH09150.1"/>
    </source>
</evidence>
<protein>
    <submittedName>
        <fullName evidence="4">Multidrug resistance-associated protein 9</fullName>
    </submittedName>
</protein>
<feature type="region of interest" description="Disordered" evidence="1">
    <location>
        <begin position="435"/>
        <end position="492"/>
    </location>
</feature>
<feature type="domain" description="Reverse transcriptase Ty1/copia-type" evidence="2">
    <location>
        <begin position="603"/>
        <end position="671"/>
    </location>
</feature>
<name>A0A4Y1RXM4_PRUDU</name>
<dbReference type="PANTHER" id="PTHR11439">
    <property type="entry name" value="GAG-POL-RELATED RETROTRANSPOSON"/>
    <property type="match status" value="1"/>
</dbReference>
<dbReference type="PANTHER" id="PTHR11439:SF517">
    <property type="entry name" value="CYSTEINE-RICH RLK (RECEPTOR-LIKE PROTEIN KINASE) 8"/>
    <property type="match status" value="1"/>
</dbReference>
<evidence type="ECO:0000256" key="1">
    <source>
        <dbReference type="SAM" id="MobiDB-lite"/>
    </source>
</evidence>
<dbReference type="CDD" id="cd09272">
    <property type="entry name" value="RNase_HI_RT_Ty1"/>
    <property type="match status" value="1"/>
</dbReference>
<reference evidence="4" key="1">
    <citation type="journal article" date="2019" name="Science">
        <title>Mutation of a bHLH transcription factor allowed almond domestication.</title>
        <authorList>
            <person name="Sanchez-Perez R."/>
            <person name="Pavan S."/>
            <person name="Mazzeo R."/>
            <person name="Moldovan C."/>
            <person name="Aiese Cigliano R."/>
            <person name="Del Cueto J."/>
            <person name="Ricciardi F."/>
            <person name="Lotti C."/>
            <person name="Ricciardi L."/>
            <person name="Dicenta F."/>
            <person name="Lopez-Marques R.L."/>
            <person name="Lindberg Moller B."/>
        </authorList>
    </citation>
    <scope>NUCLEOTIDE SEQUENCE</scope>
</reference>
<dbReference type="EMBL" id="AP019304">
    <property type="protein sequence ID" value="BBH09150.1"/>
    <property type="molecule type" value="Genomic_DNA"/>
</dbReference>
<dbReference type="InterPro" id="IPR013103">
    <property type="entry name" value="RVT_2"/>
</dbReference>
<dbReference type="Pfam" id="PF25597">
    <property type="entry name" value="SH3_retrovirus"/>
    <property type="match status" value="1"/>
</dbReference>
<evidence type="ECO:0000259" key="2">
    <source>
        <dbReference type="Pfam" id="PF07727"/>
    </source>
</evidence>
<dbReference type="InterPro" id="IPR057670">
    <property type="entry name" value="SH3_retrovirus"/>
</dbReference>